<protein>
    <submittedName>
        <fullName evidence="1">Uncharacterized protein</fullName>
    </submittedName>
</protein>
<name>A0A1I1E616_9SPHI</name>
<organism evidence="1 2">
    <name type="scientific">Parapedobacter composti</name>
    <dbReference type="NCBI Taxonomy" id="623281"/>
    <lineage>
        <taxon>Bacteria</taxon>
        <taxon>Pseudomonadati</taxon>
        <taxon>Bacteroidota</taxon>
        <taxon>Sphingobacteriia</taxon>
        <taxon>Sphingobacteriales</taxon>
        <taxon>Sphingobacteriaceae</taxon>
        <taxon>Parapedobacter</taxon>
    </lineage>
</organism>
<accession>A0A1I1E616</accession>
<dbReference type="EMBL" id="FOLL01000001">
    <property type="protein sequence ID" value="SFB82567.1"/>
    <property type="molecule type" value="Genomic_DNA"/>
</dbReference>
<proteinExistence type="predicted"/>
<dbReference type="AlphaFoldDB" id="A0A1I1E616"/>
<keyword evidence="2" id="KW-1185">Reference proteome</keyword>
<dbReference type="STRING" id="623281.SAMN05421747_101356"/>
<gene>
    <name evidence="1" type="ORF">SAMN05421747_101356</name>
</gene>
<reference evidence="1 2" key="1">
    <citation type="submission" date="2016-10" db="EMBL/GenBank/DDBJ databases">
        <authorList>
            <person name="de Groot N.N."/>
        </authorList>
    </citation>
    <scope>NUCLEOTIDE SEQUENCE [LARGE SCALE GENOMIC DNA]</scope>
    <source>
        <strain evidence="1 2">DSM 22900</strain>
    </source>
</reference>
<sequence length="43" mass="5057">MLNIIRPGLDAIISKQDIAVRYHTIILHVKVNLRMFVSTYKKF</sequence>
<dbReference type="Proteomes" id="UP000199577">
    <property type="component" value="Unassembled WGS sequence"/>
</dbReference>
<evidence type="ECO:0000313" key="2">
    <source>
        <dbReference type="Proteomes" id="UP000199577"/>
    </source>
</evidence>
<evidence type="ECO:0000313" key="1">
    <source>
        <dbReference type="EMBL" id="SFB82567.1"/>
    </source>
</evidence>